<sequence length="1119" mass="112164">ATGNVLDNDSDIDSSLSVASFTVAGDATTYTAGQTATIAGIGSLTIASNGDYSFSPVADWSGAAPQATYTTNTGSSSTLTYDVTPVADAPIVTIELGAASITTTTITTANAASSGQGFTVSAINLDGTPGVISINGSPDGFGVTGAASGANSEIGELNGQSERLVVEFDAPVASATVSFAWLHTGERATYDLFDSDGNPIGSATIAGLTDVVDPFITLTSSTGAAISRVEFSVPTDNASAGDDYLINSIEFASSISYPLTITATPADIDYSESIASITVEIPTGASLSVGTNNGDGTWTLPLETVGTYNVAIDPNTKAVTITGLQMTIPGNPVGDLSVTVTATAQDGADTESTVSTITIGDTGAPETSNVSVVANEDSGPITITLNATDAASSIANFTITSLPVNGTLKYNDQEVLIGQAIPAIGDQASLRFTPNTDWNGSTDFQYLSSDVAGNVDQTPATVSILINPVNDAPVNQPPASYVTNEDTALKLSGLSVSDVDVASGLVSVTLAVASGTLSAANANGVNVAGSGTGSIVLSGTLADINAYLADPTSQPSYLPVADASGTVALTMTSNDGGNTGAGGALTDTDTSVITINPVADAIPGSDVSIVIGTPVVNEISFTSDGGLNGKSEFTFGNGVTISTGSNATFNWSGGNNLGVNSPGDNGTQAQRIDGSEAINFRFPTGMQYMALRLKNSADDVVKITSKLESADLAGQSTLSGSIGTSSTSVVSSSNLKVELQLEVNNAGVTSTVTRVATVNSGGSWSVSLTGITGTITKATLNATLDGGLFNQGGNESANVTYSISADMSSLAIGLGAANAFGANAKNNGFQIEYIATDPNPNGLTSFSYPVDVYALIQDTVGTPETITSLMFSDLPAGSSINVVLADGSYQEINANAQGVFDLSPYASLLSTPTAVSGTDKIYLVTSSALPSGFAPTLALEVSDGPSTAKTIIGGSGDSTLTGGTGNDYISGGAGHDTLIGGAGNDSLDGGTGNDILIGGAGDDILFGGTGADSFVWKAGDTGADRITDFKIGEGDRIDLHDLLQGENDGNILNFLRVDTTTSTLEISSTGQFGAGGNADVSIHLENGGANVDLSSYGATSSDIVNSLIAGADPIVKIDH</sequence>
<dbReference type="InterPro" id="IPR001343">
    <property type="entry name" value="Hemolysn_Ca-bd"/>
</dbReference>
<dbReference type="InterPro" id="IPR018511">
    <property type="entry name" value="Hemolysin-typ_Ca-bd_CS"/>
</dbReference>
<comment type="caution">
    <text evidence="5">The sequence shown here is derived from an EMBL/GenBank/DDBJ whole genome shotgun (WGS) entry which is preliminary data.</text>
</comment>
<keyword evidence="3" id="KW-0106">Calcium</keyword>
<dbReference type="PANTHER" id="PTHR38340:SF1">
    <property type="entry name" value="S-LAYER PROTEIN"/>
    <property type="match status" value="1"/>
</dbReference>
<dbReference type="Gene3D" id="2.150.10.10">
    <property type="entry name" value="Serralysin-like metalloprotease, C-terminal"/>
    <property type="match status" value="1"/>
</dbReference>
<evidence type="ECO:0000259" key="4">
    <source>
        <dbReference type="Pfam" id="PF17803"/>
    </source>
</evidence>
<dbReference type="Proteomes" id="UP001212042">
    <property type="component" value="Unassembled WGS sequence"/>
</dbReference>
<feature type="domain" description="RapA2 cadherin-like" evidence="4">
    <location>
        <begin position="460"/>
        <end position="524"/>
    </location>
</feature>
<dbReference type="Gene3D" id="2.60.40.1200">
    <property type="match status" value="1"/>
</dbReference>
<reference evidence="5 6" key="1">
    <citation type="submission" date="2023-01" db="EMBL/GenBank/DDBJ databases">
        <title>Pseudomonas SA3-5T sp. nov., isolated from tidal flat sediment.</title>
        <authorList>
            <person name="Kim H.S."/>
            <person name="Kim J.-S."/>
            <person name="Suh M.K."/>
            <person name="Eom M.K."/>
            <person name="Lee J.-S."/>
        </authorList>
    </citation>
    <scope>NUCLEOTIDE SEQUENCE [LARGE SCALE GENOMIC DNA]</scope>
    <source>
        <strain evidence="5 6">SA3-5</strain>
    </source>
</reference>
<evidence type="ECO:0000256" key="2">
    <source>
        <dbReference type="ARBA" id="ARBA00022525"/>
    </source>
</evidence>
<keyword evidence="2" id="KW-0964">Secreted</keyword>
<gene>
    <name evidence="5" type="ORF">PH586_03860</name>
</gene>
<evidence type="ECO:0000256" key="1">
    <source>
        <dbReference type="ARBA" id="ARBA00004613"/>
    </source>
</evidence>
<dbReference type="RefSeq" id="WP_271346434.1">
    <property type="nucleotide sequence ID" value="NZ_JAQJZJ010000001.1"/>
</dbReference>
<accession>A0ABT4XBF0</accession>
<comment type="subcellular location">
    <subcellularLocation>
        <location evidence="1">Secreted</location>
    </subcellularLocation>
</comment>
<dbReference type="PRINTS" id="PR00313">
    <property type="entry name" value="CABNDNGRPT"/>
</dbReference>
<keyword evidence="6" id="KW-1185">Reference proteome</keyword>
<protein>
    <submittedName>
        <fullName evidence="5">Type I secretion C-terminal target domain-containing protein</fullName>
    </submittedName>
</protein>
<dbReference type="InterPro" id="IPR050557">
    <property type="entry name" value="RTX_toxin/Mannuronan_C5-epim"/>
</dbReference>
<dbReference type="NCBIfam" id="TIGR03661">
    <property type="entry name" value="T1SS_VCA0849"/>
    <property type="match status" value="1"/>
</dbReference>
<name>A0ABT4XBF0_9PSED</name>
<dbReference type="PANTHER" id="PTHR38340">
    <property type="entry name" value="S-LAYER PROTEIN"/>
    <property type="match status" value="1"/>
</dbReference>
<dbReference type="SUPFAM" id="SSF51120">
    <property type="entry name" value="beta-Roll"/>
    <property type="match status" value="1"/>
</dbReference>
<proteinExistence type="predicted"/>
<dbReference type="EMBL" id="JAQJZJ010000001">
    <property type="protein sequence ID" value="MDA7085527.1"/>
    <property type="molecule type" value="Genomic_DNA"/>
</dbReference>
<feature type="non-terminal residue" evidence="5">
    <location>
        <position position="1"/>
    </location>
</feature>
<dbReference type="Pfam" id="PF00353">
    <property type="entry name" value="HemolysinCabind"/>
    <property type="match status" value="2"/>
</dbReference>
<dbReference type="Pfam" id="PF17803">
    <property type="entry name" value="Cadherin_4"/>
    <property type="match status" value="1"/>
</dbReference>
<dbReference type="InterPro" id="IPR040853">
    <property type="entry name" value="RapA2_cadherin-like"/>
</dbReference>
<evidence type="ECO:0000313" key="6">
    <source>
        <dbReference type="Proteomes" id="UP001212042"/>
    </source>
</evidence>
<organism evidence="5 6">
    <name type="scientific">Pseudomonas aestuarii</name>
    <dbReference type="NCBI Taxonomy" id="3018340"/>
    <lineage>
        <taxon>Bacteria</taxon>
        <taxon>Pseudomonadati</taxon>
        <taxon>Pseudomonadota</taxon>
        <taxon>Gammaproteobacteria</taxon>
        <taxon>Pseudomonadales</taxon>
        <taxon>Pseudomonadaceae</taxon>
        <taxon>Pseudomonas</taxon>
    </lineage>
</organism>
<dbReference type="InterPro" id="IPR011049">
    <property type="entry name" value="Serralysin-like_metalloprot_C"/>
</dbReference>
<evidence type="ECO:0000313" key="5">
    <source>
        <dbReference type="EMBL" id="MDA7085527.1"/>
    </source>
</evidence>
<dbReference type="InterPro" id="IPR019960">
    <property type="entry name" value="T1SS_VCA0849"/>
</dbReference>
<evidence type="ECO:0000256" key="3">
    <source>
        <dbReference type="ARBA" id="ARBA00022837"/>
    </source>
</evidence>
<dbReference type="PROSITE" id="PS00330">
    <property type="entry name" value="HEMOLYSIN_CALCIUM"/>
    <property type="match status" value="3"/>
</dbReference>